<dbReference type="Gene3D" id="1.10.630.10">
    <property type="entry name" value="Cytochrome P450"/>
    <property type="match status" value="1"/>
</dbReference>
<dbReference type="PANTHER" id="PTHR24305:SF232">
    <property type="entry name" value="P450, PUTATIVE (EUROFUNG)-RELATED"/>
    <property type="match status" value="1"/>
</dbReference>
<keyword evidence="8" id="KW-0472">Membrane</keyword>
<keyword evidence="8" id="KW-1133">Transmembrane helix</keyword>
<gene>
    <name evidence="9" type="ORF">JMJ77_012347</name>
</gene>
<dbReference type="InterPro" id="IPR050121">
    <property type="entry name" value="Cytochrome_P450_monoxygenase"/>
</dbReference>
<dbReference type="InterPro" id="IPR017972">
    <property type="entry name" value="Cyt_P450_CS"/>
</dbReference>
<dbReference type="PRINTS" id="PR00385">
    <property type="entry name" value="P450"/>
</dbReference>
<keyword evidence="5 6" id="KW-0408">Iron</keyword>
<protein>
    <submittedName>
        <fullName evidence="9">Cytochrome P450</fullName>
    </submittedName>
</protein>
<evidence type="ECO:0000313" key="10">
    <source>
        <dbReference type="Proteomes" id="UP000699042"/>
    </source>
</evidence>
<reference evidence="9" key="1">
    <citation type="submission" date="2021-05" db="EMBL/GenBank/DDBJ databases">
        <title>Comparative genomics of three Colletotrichum scovillei strains and genetic complementation revealed genes involved fungal growth and virulence on chili pepper.</title>
        <authorList>
            <person name="Hsieh D.-K."/>
            <person name="Chuang S.-C."/>
            <person name="Chen C.-Y."/>
            <person name="Chao Y.-T."/>
            <person name="Lu M.-Y.J."/>
            <person name="Lee M.-H."/>
            <person name="Shih M.-C."/>
        </authorList>
    </citation>
    <scope>NUCLEOTIDE SEQUENCE</scope>
    <source>
        <strain evidence="9">Coll-153</strain>
    </source>
</reference>
<keyword evidence="10" id="KW-1185">Reference proteome</keyword>
<dbReference type="GO" id="GO:0004497">
    <property type="term" value="F:monooxygenase activity"/>
    <property type="evidence" value="ECO:0007669"/>
    <property type="project" value="UniProtKB-KW"/>
</dbReference>
<comment type="caution">
    <text evidence="9">The sequence shown here is derived from an EMBL/GenBank/DDBJ whole genome shotgun (WGS) entry which is preliminary data.</text>
</comment>
<dbReference type="EMBL" id="JAESDN010000014">
    <property type="protein sequence ID" value="KAG7041831.1"/>
    <property type="molecule type" value="Genomic_DNA"/>
</dbReference>
<evidence type="ECO:0000256" key="8">
    <source>
        <dbReference type="SAM" id="Phobius"/>
    </source>
</evidence>
<dbReference type="PANTHER" id="PTHR24305">
    <property type="entry name" value="CYTOCHROME P450"/>
    <property type="match status" value="1"/>
</dbReference>
<dbReference type="GO" id="GO:0020037">
    <property type="term" value="F:heme binding"/>
    <property type="evidence" value="ECO:0007669"/>
    <property type="project" value="InterPro"/>
</dbReference>
<keyword evidence="8" id="KW-0812">Transmembrane</keyword>
<keyword evidence="7" id="KW-0560">Oxidoreductase</keyword>
<dbReference type="OrthoDB" id="1470350at2759"/>
<evidence type="ECO:0000256" key="2">
    <source>
        <dbReference type="ARBA" id="ARBA00010617"/>
    </source>
</evidence>
<dbReference type="SUPFAM" id="SSF48264">
    <property type="entry name" value="Cytochrome P450"/>
    <property type="match status" value="1"/>
</dbReference>
<evidence type="ECO:0000256" key="5">
    <source>
        <dbReference type="ARBA" id="ARBA00023004"/>
    </source>
</evidence>
<dbReference type="AlphaFoldDB" id="A0A9P7U4P7"/>
<evidence type="ECO:0000256" key="4">
    <source>
        <dbReference type="ARBA" id="ARBA00022723"/>
    </source>
</evidence>
<dbReference type="Proteomes" id="UP000699042">
    <property type="component" value="Unassembled WGS sequence"/>
</dbReference>
<dbReference type="InterPro" id="IPR036396">
    <property type="entry name" value="Cyt_P450_sf"/>
</dbReference>
<dbReference type="GO" id="GO:0016705">
    <property type="term" value="F:oxidoreductase activity, acting on paired donors, with incorporation or reduction of molecular oxygen"/>
    <property type="evidence" value="ECO:0007669"/>
    <property type="project" value="InterPro"/>
</dbReference>
<sequence>MSSFTCGLQYCVVVAIFTITLLYLLHRSLLPKPIPGIPHNKHAATNIMGDIDSFLESQEQGISMFRWVAAQTENLQSPIIQLFMRPLSPPTVIVTDFREAEDISMRRYKEFDRTDFLRYISQPLMPQFHMMMKSDDPLFKRQRKWLQDLMTPAFLHGVVAKPIYDSVRQVVELWEHKARLADGRPFEAFNDIYFGAFDAVLAFSFSSNFQHTTLPGRLQLISTLERVELPPKGISPVVFPESEQSQVIRAMLQLAETVEETRKAVFPWLRCWYIHQTPRTKAAKKIRDDTINQELEASVKRLEAGEAACSALDHMVYREKRVAEKEGRVPVYKSVGMKSEAFGFLLAGHETTATTFGWGIKYLADNPDAQARLRKALRKQLPEAIKEKRNPTHEEIMKTTIPYLDATIEEILRFAGTTSVTDREAMQDTTILGHHIPKGTNVMMVTIGKSILKPAFDIPDALRSKTALDASSRVRSWEASPYPVEDFKPERWLVKSDKNPKQMVYDATAGPQMAFGLGPRACFGRRLAYLELRMFTAMLIWNFDFLPCPPELSDYRGYDGLTVKPRQCYVKLSKISQ</sequence>
<evidence type="ECO:0000256" key="1">
    <source>
        <dbReference type="ARBA" id="ARBA00001971"/>
    </source>
</evidence>
<evidence type="ECO:0000313" key="9">
    <source>
        <dbReference type="EMBL" id="KAG7041831.1"/>
    </source>
</evidence>
<dbReference type="PROSITE" id="PS00086">
    <property type="entry name" value="CYTOCHROME_P450"/>
    <property type="match status" value="1"/>
</dbReference>
<organism evidence="9 10">
    <name type="scientific">Colletotrichum scovillei</name>
    <dbReference type="NCBI Taxonomy" id="1209932"/>
    <lineage>
        <taxon>Eukaryota</taxon>
        <taxon>Fungi</taxon>
        <taxon>Dikarya</taxon>
        <taxon>Ascomycota</taxon>
        <taxon>Pezizomycotina</taxon>
        <taxon>Sordariomycetes</taxon>
        <taxon>Hypocreomycetidae</taxon>
        <taxon>Glomerellales</taxon>
        <taxon>Glomerellaceae</taxon>
        <taxon>Colletotrichum</taxon>
        <taxon>Colletotrichum acutatum species complex</taxon>
    </lineage>
</organism>
<dbReference type="InterPro" id="IPR001128">
    <property type="entry name" value="Cyt_P450"/>
</dbReference>
<dbReference type="InterPro" id="IPR002401">
    <property type="entry name" value="Cyt_P450_E_grp-I"/>
</dbReference>
<name>A0A9P7U4P7_9PEZI</name>
<keyword evidence="7" id="KW-0503">Monooxygenase</keyword>
<evidence type="ECO:0000256" key="7">
    <source>
        <dbReference type="RuleBase" id="RU000461"/>
    </source>
</evidence>
<evidence type="ECO:0000256" key="6">
    <source>
        <dbReference type="PIRSR" id="PIRSR602401-1"/>
    </source>
</evidence>
<feature type="transmembrane region" description="Helical" evidence="8">
    <location>
        <begin position="7"/>
        <end position="25"/>
    </location>
</feature>
<evidence type="ECO:0000256" key="3">
    <source>
        <dbReference type="ARBA" id="ARBA00022617"/>
    </source>
</evidence>
<keyword evidence="3 6" id="KW-0349">Heme</keyword>
<dbReference type="PRINTS" id="PR00463">
    <property type="entry name" value="EP450I"/>
</dbReference>
<dbReference type="Pfam" id="PF00067">
    <property type="entry name" value="p450"/>
    <property type="match status" value="2"/>
</dbReference>
<comment type="similarity">
    <text evidence="2 7">Belongs to the cytochrome P450 family.</text>
</comment>
<comment type="cofactor">
    <cofactor evidence="1 6">
        <name>heme</name>
        <dbReference type="ChEBI" id="CHEBI:30413"/>
    </cofactor>
</comment>
<dbReference type="GO" id="GO:0005506">
    <property type="term" value="F:iron ion binding"/>
    <property type="evidence" value="ECO:0007669"/>
    <property type="project" value="InterPro"/>
</dbReference>
<keyword evidence="4 6" id="KW-0479">Metal-binding</keyword>
<proteinExistence type="inferred from homology"/>
<accession>A0A9P7U4P7</accession>
<feature type="binding site" description="axial binding residue" evidence="6">
    <location>
        <position position="522"/>
    </location>
    <ligand>
        <name>heme</name>
        <dbReference type="ChEBI" id="CHEBI:30413"/>
    </ligand>
    <ligandPart>
        <name>Fe</name>
        <dbReference type="ChEBI" id="CHEBI:18248"/>
    </ligandPart>
</feature>